<dbReference type="Gene3D" id="3.30.420.240">
    <property type="match status" value="1"/>
</dbReference>
<dbReference type="AlphaFoldDB" id="A0A6M3JWV5"/>
<dbReference type="Gene3D" id="3.40.50.300">
    <property type="entry name" value="P-loop containing nucleotide triphosphate hydrolases"/>
    <property type="match status" value="1"/>
</dbReference>
<name>A0A6M3JWV5_9ZZZZ</name>
<accession>A0A6M3JWV5</accession>
<sequence>MPYVIKELDDPLLYIPKYLKVRTKPNRRGVSALVPMELWPAQKYYIENRTHRDIVLKARQMGLSTGVLAANSHLVFTRPYMNMSIVTHNQDTSEFLLGTVQRFWRNLPENMQPRTDWRSGARMRFPDLDTLIQIDSAESNAIGFGQTLNIAHLSELSRWPATKARDLFAGITQTVAEGGFITIESTPKGRFGIFYEYYDAAKRGDLDWKCFFFPWWFDPNYHLDIEKELKYTPEENQLIKIANLTPQQIAWRRSKIQELGDLFYQEYPENDVDCWLSSDINVFDGVAIRRYLQQVWRGKVDGNLTIWKDVLGGEKYVIGVDVAAGIAKGDYSVAAVINTRRNEYVACLRGRIPPDLFARELYRLALRYNTAQVGVERASHGHSVLRTLLELDYPNLYYHVDYDQITGMNVTDPGWKTSVKSKPIMVDTLGAALRSGDLALWSENFLMEASGYVKEGERYKAGAGGFDDEIDAVAIALQLRENTPITENIMGTVRSYARI</sequence>
<protein>
    <submittedName>
        <fullName evidence="3">Putative terminase</fullName>
    </submittedName>
</protein>
<evidence type="ECO:0000313" key="3">
    <source>
        <dbReference type="EMBL" id="QJA74536.1"/>
    </source>
</evidence>
<gene>
    <name evidence="3" type="ORF">MM415A01973_0011</name>
    <name evidence="4" type="ORF">MM415B03344_0012</name>
</gene>
<proteinExistence type="predicted"/>
<evidence type="ECO:0000313" key="4">
    <source>
        <dbReference type="EMBL" id="QJA91524.1"/>
    </source>
</evidence>
<dbReference type="InterPro" id="IPR035421">
    <property type="entry name" value="Terminase_6C"/>
</dbReference>
<dbReference type="Pfam" id="PF17289">
    <property type="entry name" value="Terminase_6C"/>
    <property type="match status" value="1"/>
</dbReference>
<keyword evidence="1" id="KW-1188">Viral release from host cell</keyword>
<dbReference type="EMBL" id="MT142104">
    <property type="protein sequence ID" value="QJA74536.1"/>
    <property type="molecule type" value="Genomic_DNA"/>
</dbReference>
<dbReference type="EMBL" id="MT142993">
    <property type="protein sequence ID" value="QJA91524.1"/>
    <property type="molecule type" value="Genomic_DNA"/>
</dbReference>
<feature type="domain" description="Terminase large subunit gp17-like C-terminal" evidence="2">
    <location>
        <begin position="318"/>
        <end position="477"/>
    </location>
</feature>
<dbReference type="InterPro" id="IPR027417">
    <property type="entry name" value="P-loop_NTPase"/>
</dbReference>
<organism evidence="3">
    <name type="scientific">viral metagenome</name>
    <dbReference type="NCBI Taxonomy" id="1070528"/>
    <lineage>
        <taxon>unclassified sequences</taxon>
        <taxon>metagenomes</taxon>
        <taxon>organismal metagenomes</taxon>
    </lineage>
</organism>
<evidence type="ECO:0000259" key="2">
    <source>
        <dbReference type="Pfam" id="PF17289"/>
    </source>
</evidence>
<reference evidence="3" key="1">
    <citation type="submission" date="2020-03" db="EMBL/GenBank/DDBJ databases">
        <title>The deep terrestrial virosphere.</title>
        <authorList>
            <person name="Holmfeldt K."/>
            <person name="Nilsson E."/>
            <person name="Simone D."/>
            <person name="Lopez-Fernandez M."/>
            <person name="Wu X."/>
            <person name="de Brujin I."/>
            <person name="Lundin D."/>
            <person name="Andersson A."/>
            <person name="Bertilsson S."/>
            <person name="Dopson M."/>
        </authorList>
    </citation>
    <scope>NUCLEOTIDE SEQUENCE</scope>
    <source>
        <strain evidence="3">MM415A01973</strain>
        <strain evidence="4">MM415B03344</strain>
    </source>
</reference>
<evidence type="ECO:0000256" key="1">
    <source>
        <dbReference type="ARBA" id="ARBA00022612"/>
    </source>
</evidence>